<dbReference type="Pfam" id="PF00483">
    <property type="entry name" value="NTP_transferase"/>
    <property type="match status" value="1"/>
</dbReference>
<evidence type="ECO:0000256" key="1">
    <source>
        <dbReference type="ARBA" id="ARBA00006890"/>
    </source>
</evidence>
<feature type="domain" description="Nucleotidyl transferase" evidence="11">
    <location>
        <begin position="7"/>
        <end position="276"/>
    </location>
</feature>
<evidence type="ECO:0000256" key="5">
    <source>
        <dbReference type="ARBA" id="ARBA00022695"/>
    </source>
</evidence>
<evidence type="ECO:0000256" key="8">
    <source>
        <dbReference type="ARBA" id="ARBA00032341"/>
    </source>
</evidence>
<comment type="caution">
    <text evidence="12">The sequence shown here is derived from an EMBL/GenBank/DDBJ whole genome shotgun (WGS) entry which is preliminary data.</text>
</comment>
<keyword evidence="13" id="KW-1185">Reference proteome</keyword>
<dbReference type="PANTHER" id="PTHR43197:SF1">
    <property type="entry name" value="UTP--GLUCOSE-1-PHOSPHATE URIDYLYLTRANSFERASE"/>
    <property type="match status" value="1"/>
</dbReference>
<evidence type="ECO:0000256" key="4">
    <source>
        <dbReference type="ARBA" id="ARBA00022679"/>
    </source>
</evidence>
<dbReference type="Gene3D" id="3.90.550.10">
    <property type="entry name" value="Spore Coat Polysaccharide Biosynthesis Protein SpsA, Chain A"/>
    <property type="match status" value="1"/>
</dbReference>
<sequence length="297" mass="30783">MSAAVKKAIIPVAGLGTRMLPASKSMPKELLPVFDRPAIQYVVDEAVAAGVTDIMLVTRAGDSAIQQYLSIDADLDAALEARGKTALAAQVRDLVSPGVTIQSVPQPQPLGLGHAVRQAAEWVGEAPFVVMLPDVLVDQADGASPDLACMLARFQATGAAQVLVQSVPAQQVDRYGIVSLAGALPGAGESAQMAGVVEKPTSTDAPSNLAVVGRYVLPARVMALLAAVRPDACGEIQLTDAIAALIAEQPVEAYVMTGLAFDCGSKTGYLQAFLHYALRHPELAAEARAIVASACDY</sequence>
<dbReference type="CDD" id="cd02541">
    <property type="entry name" value="UGPase_prokaryotic"/>
    <property type="match status" value="1"/>
</dbReference>
<comment type="similarity">
    <text evidence="1">Belongs to the UDPGP type 2 family.</text>
</comment>
<evidence type="ECO:0000256" key="6">
    <source>
        <dbReference type="ARBA" id="ARBA00031455"/>
    </source>
</evidence>
<evidence type="ECO:0000256" key="9">
    <source>
        <dbReference type="ARBA" id="ARBA00037294"/>
    </source>
</evidence>
<dbReference type="SUPFAM" id="SSF53448">
    <property type="entry name" value="Nucleotide-diphospho-sugar transferases"/>
    <property type="match status" value="1"/>
</dbReference>
<dbReference type="InterPro" id="IPR005771">
    <property type="entry name" value="GalU_uridylyltTrfase_bac/arc"/>
</dbReference>
<dbReference type="Proteomes" id="UP001562065">
    <property type="component" value="Unassembled WGS sequence"/>
</dbReference>
<dbReference type="GO" id="GO:0003983">
    <property type="term" value="F:UTP:glucose-1-phosphate uridylyltransferase activity"/>
    <property type="evidence" value="ECO:0007669"/>
    <property type="project" value="UniProtKB-EC"/>
</dbReference>
<gene>
    <name evidence="12" type="ORF">AB5I84_05765</name>
</gene>
<organism evidence="12 13">
    <name type="scientific">Isoalcanivorax beigongshangi</name>
    <dbReference type="NCBI Taxonomy" id="3238810"/>
    <lineage>
        <taxon>Bacteria</taxon>
        <taxon>Pseudomonadati</taxon>
        <taxon>Pseudomonadota</taxon>
        <taxon>Gammaproteobacteria</taxon>
        <taxon>Oceanospirillales</taxon>
        <taxon>Alcanivoracaceae</taxon>
        <taxon>Isoalcanivorax</taxon>
    </lineage>
</organism>
<keyword evidence="5 12" id="KW-0548">Nucleotidyltransferase</keyword>
<evidence type="ECO:0000256" key="10">
    <source>
        <dbReference type="ARBA" id="ARBA00048128"/>
    </source>
</evidence>
<evidence type="ECO:0000313" key="13">
    <source>
        <dbReference type="Proteomes" id="UP001562065"/>
    </source>
</evidence>
<evidence type="ECO:0000256" key="2">
    <source>
        <dbReference type="ARBA" id="ARBA00012415"/>
    </source>
</evidence>
<keyword evidence="4 12" id="KW-0808">Transferase</keyword>
<dbReference type="InterPro" id="IPR005835">
    <property type="entry name" value="NTP_transferase_dom"/>
</dbReference>
<dbReference type="EC" id="2.7.7.9" evidence="2"/>
<evidence type="ECO:0000259" key="11">
    <source>
        <dbReference type="Pfam" id="PF00483"/>
    </source>
</evidence>
<dbReference type="EMBL" id="JBGCUO010000001">
    <property type="protein sequence ID" value="MEY1661654.1"/>
    <property type="molecule type" value="Genomic_DNA"/>
</dbReference>
<proteinExistence type="inferred from homology"/>
<accession>A0ABV4AG14</accession>
<evidence type="ECO:0000256" key="7">
    <source>
        <dbReference type="ARBA" id="ARBA00031959"/>
    </source>
</evidence>
<evidence type="ECO:0000313" key="12">
    <source>
        <dbReference type="EMBL" id="MEY1661654.1"/>
    </source>
</evidence>
<comment type="catalytic activity">
    <reaction evidence="10">
        <text>alpha-D-glucose 1-phosphate + UTP + H(+) = UDP-alpha-D-glucose + diphosphate</text>
        <dbReference type="Rhea" id="RHEA:19889"/>
        <dbReference type="ChEBI" id="CHEBI:15378"/>
        <dbReference type="ChEBI" id="CHEBI:33019"/>
        <dbReference type="ChEBI" id="CHEBI:46398"/>
        <dbReference type="ChEBI" id="CHEBI:58601"/>
        <dbReference type="ChEBI" id="CHEBI:58885"/>
        <dbReference type="EC" id="2.7.7.9"/>
    </reaction>
</comment>
<dbReference type="InterPro" id="IPR029044">
    <property type="entry name" value="Nucleotide-diphossugar_trans"/>
</dbReference>
<dbReference type="PANTHER" id="PTHR43197">
    <property type="entry name" value="UTP--GLUCOSE-1-PHOSPHATE URIDYLYLTRANSFERASE"/>
    <property type="match status" value="1"/>
</dbReference>
<dbReference type="RefSeq" id="WP_369454904.1">
    <property type="nucleotide sequence ID" value="NZ_JBGCUO010000001.1"/>
</dbReference>
<reference evidence="12 13" key="1">
    <citation type="submission" date="2024-07" db="EMBL/GenBank/DDBJ databases">
        <authorList>
            <person name="Ren Q."/>
        </authorList>
    </citation>
    <scope>NUCLEOTIDE SEQUENCE [LARGE SCALE GENOMIC DNA]</scope>
    <source>
        <strain evidence="12 13">REN37</strain>
    </source>
</reference>
<comment type="function">
    <text evidence="9">May play a role in stationary phase survival.</text>
</comment>
<evidence type="ECO:0000256" key="3">
    <source>
        <dbReference type="ARBA" id="ARBA00019048"/>
    </source>
</evidence>
<name>A0ABV4AG14_9GAMM</name>
<protein>
    <recommendedName>
        <fullName evidence="3">UTP--glucose-1-phosphate uridylyltransferase</fullName>
        <ecNumber evidence="2">2.7.7.9</ecNumber>
    </recommendedName>
    <alternativeName>
        <fullName evidence="6">Alpha-D-glucosyl-1-phosphate uridylyltransferase</fullName>
    </alternativeName>
    <alternativeName>
        <fullName evidence="7">UDP-glucose pyrophosphorylase</fullName>
    </alternativeName>
    <alternativeName>
        <fullName evidence="8">Uridine diphosphoglucose pyrophosphorylase</fullName>
    </alternativeName>
</protein>